<dbReference type="EMBL" id="BEGY01000003">
    <property type="protein sequence ID" value="GAX73278.1"/>
    <property type="molecule type" value="Genomic_DNA"/>
</dbReference>
<evidence type="ECO:0000256" key="2">
    <source>
        <dbReference type="SAM" id="MobiDB-lite"/>
    </source>
</evidence>
<dbReference type="OrthoDB" id="542098at2759"/>
<sequence>MKTLSLHGPWAHYEKQRAENETRIAALEGEISYWHQLANEAIQKTRLWEEKHVISQKKVDEVQAENDRARDLITSLEKEITDVKGNGCAMTWDLEAQLSALRGELMHLNSENAQLKQELAKNVMVRSSTHNKLDEARKRLGLTSLEAQVFVKEFDEACRSNQHLRKEVSALQSDRSQLQQQCENRSQHCMTLIAENKRLADQVTELRKQSVDLDQENWRLRQQISAAASRQQHLSQKKEAAAAVCKDRPQWQGSADASKNASHSLDTPVPTSRGSRPTKGSVLKNAENQPDRGRSNRSFQAVAHVNPPNGPLKANCHGKKIVPGPPLGSGNSYALPHRGALLDVSNTSTDIQTGMTHQNADSVPHPLKNLQHAPSSLQPFVSQMHPDSVVPVVVEAAKVDQDDPFEVGVLRKALAVRRQQGQAQLMLLAAASQLPPAGEGFPAREMMGPATSSRVYAVRETRGETA</sequence>
<proteinExistence type="predicted"/>
<protein>
    <submittedName>
        <fullName evidence="3">Uncharacterized protein</fullName>
    </submittedName>
</protein>
<evidence type="ECO:0000256" key="1">
    <source>
        <dbReference type="SAM" id="Coils"/>
    </source>
</evidence>
<reference evidence="3 4" key="1">
    <citation type="submission" date="2017-08" db="EMBL/GenBank/DDBJ databases">
        <title>Acidophilic green algal genome provides insights into adaptation to an acidic environment.</title>
        <authorList>
            <person name="Hirooka S."/>
            <person name="Hirose Y."/>
            <person name="Kanesaki Y."/>
            <person name="Higuchi S."/>
            <person name="Fujiwara T."/>
            <person name="Onuma R."/>
            <person name="Era A."/>
            <person name="Ohbayashi R."/>
            <person name="Uzuka A."/>
            <person name="Nozaki H."/>
            <person name="Yoshikawa H."/>
            <person name="Miyagishima S.Y."/>
        </authorList>
    </citation>
    <scope>NUCLEOTIDE SEQUENCE [LARGE SCALE GENOMIC DNA]</scope>
    <source>
        <strain evidence="3 4">NIES-2499</strain>
    </source>
</reference>
<organism evidence="3 4">
    <name type="scientific">Chlamydomonas eustigma</name>
    <dbReference type="NCBI Taxonomy" id="1157962"/>
    <lineage>
        <taxon>Eukaryota</taxon>
        <taxon>Viridiplantae</taxon>
        <taxon>Chlorophyta</taxon>
        <taxon>core chlorophytes</taxon>
        <taxon>Chlorophyceae</taxon>
        <taxon>CS clade</taxon>
        <taxon>Chlamydomonadales</taxon>
        <taxon>Chlamydomonadaceae</taxon>
        <taxon>Chlamydomonas</taxon>
    </lineage>
</organism>
<feature type="region of interest" description="Disordered" evidence="2">
    <location>
        <begin position="246"/>
        <end position="296"/>
    </location>
</feature>
<gene>
    <name evidence="3" type="ORF">CEUSTIGMA_g732.t1</name>
</gene>
<name>A0A250WR28_9CHLO</name>
<keyword evidence="1" id="KW-0175">Coiled coil</keyword>
<dbReference type="AlphaFoldDB" id="A0A250WR28"/>
<dbReference type="Proteomes" id="UP000232323">
    <property type="component" value="Unassembled WGS sequence"/>
</dbReference>
<keyword evidence="4" id="KW-1185">Reference proteome</keyword>
<feature type="coiled-coil region" evidence="1">
    <location>
        <begin position="59"/>
        <end position="118"/>
    </location>
</feature>
<evidence type="ECO:0000313" key="4">
    <source>
        <dbReference type="Proteomes" id="UP000232323"/>
    </source>
</evidence>
<comment type="caution">
    <text evidence="3">The sequence shown here is derived from an EMBL/GenBank/DDBJ whole genome shotgun (WGS) entry which is preliminary data.</text>
</comment>
<feature type="coiled-coil region" evidence="1">
    <location>
        <begin position="161"/>
        <end position="216"/>
    </location>
</feature>
<evidence type="ECO:0000313" key="3">
    <source>
        <dbReference type="EMBL" id="GAX73278.1"/>
    </source>
</evidence>
<accession>A0A250WR28</accession>
<feature type="compositionally biased region" description="Polar residues" evidence="2">
    <location>
        <begin position="251"/>
        <end position="275"/>
    </location>
</feature>
<dbReference type="STRING" id="1157962.A0A250WR28"/>